<dbReference type="GO" id="GO:0006225">
    <property type="term" value="P:UDP biosynthetic process"/>
    <property type="evidence" value="ECO:0007669"/>
    <property type="project" value="TreeGrafter"/>
</dbReference>
<sequence>MKVVLSLGGSVFSDMEKIREFAEAIETIARENQIFVVVGGGKLAREYIRRARELGATETFCDYIGIAATRINAMLLISSLPSAAKKVPEDFIEAENLSKLYKVVVMGGTFPGHTTDATAALLAEFVKADVFINATNVDGVYSADPKLDPEAVKYDRLSPHQLVEIVSKNSARAGTNIVIDLLAAKIIERSRIKTYVILGTPENILKAVRGEAVGTIIA</sequence>
<dbReference type="UniPathway" id="UPA00159">
    <property type="reaction ID" value="UER00275"/>
</dbReference>
<feature type="binding site" evidence="11">
    <location>
        <begin position="9"/>
        <end position="10"/>
    </location>
    <ligand>
        <name>ATP</name>
        <dbReference type="ChEBI" id="CHEBI:30616"/>
    </ligand>
</feature>
<dbReference type="InterPro" id="IPR011817">
    <property type="entry name" value="Uridylate_kinase"/>
</dbReference>
<reference evidence="13" key="1">
    <citation type="journal article" date="2020" name="mSystems">
        <title>Genome- and Community-Level Interaction Insights into Carbon Utilization and Element Cycling Functions of Hydrothermarchaeota in Hydrothermal Sediment.</title>
        <authorList>
            <person name="Zhou Z."/>
            <person name="Liu Y."/>
            <person name="Xu W."/>
            <person name="Pan J."/>
            <person name="Luo Z.H."/>
            <person name="Li M."/>
        </authorList>
    </citation>
    <scope>NUCLEOTIDE SEQUENCE [LARGE SCALE GENOMIC DNA]</scope>
    <source>
        <strain evidence="13">SpSt-87</strain>
    </source>
</reference>
<evidence type="ECO:0000256" key="7">
    <source>
        <dbReference type="ARBA" id="ARBA00022777"/>
    </source>
</evidence>
<evidence type="ECO:0000256" key="4">
    <source>
        <dbReference type="ARBA" id="ARBA00022490"/>
    </source>
</evidence>
<evidence type="ECO:0000256" key="5">
    <source>
        <dbReference type="ARBA" id="ARBA00022679"/>
    </source>
</evidence>
<comment type="subcellular location">
    <subcellularLocation>
        <location evidence="1 11">Cytoplasm</location>
    </subcellularLocation>
</comment>
<evidence type="ECO:0000256" key="9">
    <source>
        <dbReference type="ARBA" id="ARBA00022975"/>
    </source>
</evidence>
<name>A0A7C3M8X4_ARCFL</name>
<evidence type="ECO:0000256" key="3">
    <source>
        <dbReference type="ARBA" id="ARBA00007614"/>
    </source>
</evidence>
<comment type="pathway">
    <text evidence="2 11">Pyrimidine metabolism; CTP biosynthesis via de novo pathway; UDP from UMP (UMPK route): step 1/1.</text>
</comment>
<dbReference type="Gene3D" id="3.40.1160.10">
    <property type="entry name" value="Acetylglutamate kinase-like"/>
    <property type="match status" value="1"/>
</dbReference>
<organism evidence="13">
    <name type="scientific">Archaeoglobus fulgidus</name>
    <dbReference type="NCBI Taxonomy" id="2234"/>
    <lineage>
        <taxon>Archaea</taxon>
        <taxon>Methanobacteriati</taxon>
        <taxon>Methanobacteriota</taxon>
        <taxon>Archaeoglobi</taxon>
        <taxon>Archaeoglobales</taxon>
        <taxon>Archaeoglobaceae</taxon>
        <taxon>Archaeoglobus</taxon>
    </lineage>
</organism>
<keyword evidence="6 11" id="KW-0547">Nucleotide-binding</keyword>
<comment type="catalytic activity">
    <reaction evidence="10 11">
        <text>UMP + ATP = UDP + ADP</text>
        <dbReference type="Rhea" id="RHEA:24400"/>
        <dbReference type="ChEBI" id="CHEBI:30616"/>
        <dbReference type="ChEBI" id="CHEBI:57865"/>
        <dbReference type="ChEBI" id="CHEBI:58223"/>
        <dbReference type="ChEBI" id="CHEBI:456216"/>
        <dbReference type="EC" id="2.7.4.22"/>
    </reaction>
</comment>
<dbReference type="PANTHER" id="PTHR42833:SF4">
    <property type="entry name" value="URIDYLATE KINASE PUMPKIN, CHLOROPLASTIC"/>
    <property type="match status" value="1"/>
</dbReference>
<feature type="binding site" evidence="11">
    <location>
        <position position="62"/>
    </location>
    <ligand>
        <name>UMP</name>
        <dbReference type="ChEBI" id="CHEBI:57865"/>
    </ligand>
</feature>
<comment type="subunit">
    <text evidence="11">Homohexamer.</text>
</comment>
<comment type="caution">
    <text evidence="13">The sequence shown here is derived from an EMBL/GenBank/DDBJ whole genome shotgun (WGS) entry which is preliminary data.</text>
</comment>
<dbReference type="GO" id="GO:0044210">
    <property type="term" value="P:'de novo' CTP biosynthetic process"/>
    <property type="evidence" value="ECO:0007669"/>
    <property type="project" value="UniProtKB-UniRule"/>
</dbReference>
<evidence type="ECO:0000256" key="10">
    <source>
        <dbReference type="ARBA" id="ARBA00047767"/>
    </source>
</evidence>
<dbReference type="GO" id="GO:0005737">
    <property type="term" value="C:cytoplasm"/>
    <property type="evidence" value="ECO:0007669"/>
    <property type="project" value="UniProtKB-SubCell"/>
</dbReference>
<comment type="similarity">
    <text evidence="3 11">Belongs to the UMP kinase family.</text>
</comment>
<gene>
    <name evidence="11 13" type="primary">pyrH</name>
    <name evidence="13" type="ORF">ENW66_03145</name>
</gene>
<feature type="domain" description="Aspartate/glutamate/uridylate kinase" evidence="12">
    <location>
        <begin position="1"/>
        <end position="197"/>
    </location>
</feature>
<dbReference type="EC" id="2.7.4.22" evidence="11"/>
<comment type="function">
    <text evidence="11">Catalyzes the reversible phosphorylation of UMP to UDP.</text>
</comment>
<dbReference type="SUPFAM" id="SSF53633">
    <property type="entry name" value="Carbamate kinase-like"/>
    <property type="match status" value="1"/>
</dbReference>
<evidence type="ECO:0000256" key="6">
    <source>
        <dbReference type="ARBA" id="ARBA00022741"/>
    </source>
</evidence>
<evidence type="ECO:0000259" key="12">
    <source>
        <dbReference type="Pfam" id="PF00696"/>
    </source>
</evidence>
<dbReference type="GO" id="GO:0033862">
    <property type="term" value="F:UMP kinase activity"/>
    <property type="evidence" value="ECO:0007669"/>
    <property type="project" value="UniProtKB-EC"/>
</dbReference>
<dbReference type="InterPro" id="IPR011818">
    <property type="entry name" value="Uridylate_kinase_arch/spir"/>
</dbReference>
<feature type="binding site" evidence="11">
    <location>
        <position position="40"/>
    </location>
    <ligand>
        <name>UMP</name>
        <dbReference type="ChEBI" id="CHEBI:57865"/>
    </ligand>
</feature>
<dbReference type="AlphaFoldDB" id="A0A7C3M8X4"/>
<dbReference type="NCBIfam" id="TIGR02076">
    <property type="entry name" value="pyrH_arch"/>
    <property type="match status" value="1"/>
</dbReference>
<evidence type="ECO:0000256" key="11">
    <source>
        <dbReference type="HAMAP-Rule" id="MF_01220"/>
    </source>
</evidence>
<comment type="activity regulation">
    <text evidence="11">Inhibited by UTP.</text>
</comment>
<dbReference type="PIRSF" id="PIRSF005650">
    <property type="entry name" value="Uridylate_kin"/>
    <property type="match status" value="1"/>
</dbReference>
<keyword evidence="9 11" id="KW-0665">Pyrimidine biosynthesis</keyword>
<keyword evidence="5 11" id="KW-0808">Transferase</keyword>
<proteinExistence type="inferred from homology"/>
<evidence type="ECO:0000256" key="8">
    <source>
        <dbReference type="ARBA" id="ARBA00022840"/>
    </source>
</evidence>
<feature type="binding site" evidence="11">
    <location>
        <begin position="109"/>
        <end position="115"/>
    </location>
    <ligand>
        <name>UMP</name>
        <dbReference type="ChEBI" id="CHEBI:57865"/>
    </ligand>
</feature>
<dbReference type="Pfam" id="PF00696">
    <property type="entry name" value="AA_kinase"/>
    <property type="match status" value="1"/>
</dbReference>
<evidence type="ECO:0000256" key="1">
    <source>
        <dbReference type="ARBA" id="ARBA00004496"/>
    </source>
</evidence>
<comment type="caution">
    <text evidence="11">Lacks conserved residue(s) required for the propagation of feature annotation.</text>
</comment>
<dbReference type="GO" id="GO:0005524">
    <property type="term" value="F:ATP binding"/>
    <property type="evidence" value="ECO:0007669"/>
    <property type="project" value="UniProtKB-KW"/>
</dbReference>
<dbReference type="EMBL" id="DTLB01000017">
    <property type="protein sequence ID" value="HFW31934.1"/>
    <property type="molecule type" value="Genomic_DNA"/>
</dbReference>
<evidence type="ECO:0000256" key="2">
    <source>
        <dbReference type="ARBA" id="ARBA00004791"/>
    </source>
</evidence>
<feature type="binding site" evidence="11">
    <location>
        <position position="41"/>
    </location>
    <ligand>
        <name>ATP</name>
        <dbReference type="ChEBI" id="CHEBI:30616"/>
    </ligand>
</feature>
<protein>
    <recommendedName>
        <fullName evidence="11">Uridylate kinase</fullName>
        <shortName evidence="11">UK</shortName>
        <ecNumber evidence="11">2.7.4.22</ecNumber>
    </recommendedName>
    <alternativeName>
        <fullName evidence="11">Uridine monophosphate kinase</fullName>
        <shortName evidence="11">UMP kinase</shortName>
        <shortName evidence="11">UMPK</shortName>
    </alternativeName>
</protein>
<keyword evidence="7 11" id="KW-0418">Kinase</keyword>
<feature type="binding site" evidence="11">
    <location>
        <position position="141"/>
    </location>
    <ligand>
        <name>ATP</name>
        <dbReference type="ChEBI" id="CHEBI:30616"/>
    </ligand>
</feature>
<accession>A0A7C3M8X4</accession>
<dbReference type="HAMAP" id="MF_01220_A">
    <property type="entry name" value="PyrH_A"/>
    <property type="match status" value="1"/>
</dbReference>
<dbReference type="InterPro" id="IPR036393">
    <property type="entry name" value="AceGlu_kinase-like_sf"/>
</dbReference>
<feature type="binding site" evidence="11">
    <location>
        <position position="144"/>
    </location>
    <ligand>
        <name>ATP</name>
        <dbReference type="ChEBI" id="CHEBI:30616"/>
    </ligand>
</feature>
<feature type="binding site" evidence="11">
    <location>
        <position position="136"/>
    </location>
    <ligand>
        <name>ATP</name>
        <dbReference type="ChEBI" id="CHEBI:30616"/>
    </ligand>
</feature>
<dbReference type="InterPro" id="IPR001048">
    <property type="entry name" value="Asp/Glu/Uridylate_kinase"/>
</dbReference>
<keyword evidence="8 11" id="KW-0067">ATP-binding</keyword>
<feature type="binding site" evidence="11">
    <location>
        <position position="135"/>
    </location>
    <ligand>
        <name>ATP</name>
        <dbReference type="ChEBI" id="CHEBI:30616"/>
    </ligand>
</feature>
<feature type="binding site" evidence="11">
    <location>
        <position position="45"/>
    </location>
    <ligand>
        <name>ATP</name>
        <dbReference type="ChEBI" id="CHEBI:30616"/>
    </ligand>
</feature>
<evidence type="ECO:0000313" key="13">
    <source>
        <dbReference type="EMBL" id="HFW31934.1"/>
    </source>
</evidence>
<keyword evidence="4 11" id="KW-0963">Cytoplasm</keyword>
<dbReference type="CDD" id="cd04253">
    <property type="entry name" value="AAK_UMPK-PyrH-Pf"/>
    <property type="match status" value="1"/>
</dbReference>
<dbReference type="PANTHER" id="PTHR42833">
    <property type="entry name" value="URIDYLATE KINASE"/>
    <property type="match status" value="1"/>
</dbReference>